<evidence type="ECO:0000313" key="2">
    <source>
        <dbReference type="Proteomes" id="UP000230824"/>
    </source>
</evidence>
<sequence>MTFSEKHATLNLKGDERSELVFSIDIVPVTHGGAGTEYITV</sequence>
<dbReference type="KEGG" id="vg:62611913"/>
<evidence type="ECO:0000313" key="1">
    <source>
        <dbReference type="EMBL" id="ATI15943.1"/>
    </source>
</evidence>
<reference evidence="1 2" key="1">
    <citation type="submission" date="2017-09" db="EMBL/GenBank/DDBJ databases">
        <title>Phage vB_EcoM_PHB05 against multidrug-resistant shiga toxin-producing Escherichia.</title>
        <authorList>
            <person name="Chen Y."/>
            <person name="Song J."/>
            <person name="Wu B."/>
        </authorList>
    </citation>
    <scope>NUCLEOTIDE SEQUENCE [LARGE SCALE GENOMIC DNA]</scope>
    <source>
        <strain evidence="1">Wastewater</strain>
    </source>
</reference>
<protein>
    <submittedName>
        <fullName evidence="1">Uncharacterized protein</fullName>
    </submittedName>
</protein>
<accession>A0A291LAN8</accession>
<organism evidence="1 2">
    <name type="scientific">Escherichia phage vB_EcoM_PHB05</name>
    <dbReference type="NCBI Taxonomy" id="2041347"/>
    <lineage>
        <taxon>Viruses</taxon>
        <taxon>Duplodnaviria</taxon>
        <taxon>Heunggongvirae</taxon>
        <taxon>Uroviricota</taxon>
        <taxon>Caudoviricetes</taxon>
        <taxon>Stephanstirmvirinae</taxon>
        <taxon>Justusliebigvirus</taxon>
        <taxon>Justusliebigvirus PHB05</taxon>
    </lineage>
</organism>
<keyword evidence="2" id="KW-1185">Reference proteome</keyword>
<dbReference type="GeneID" id="62611913"/>
<dbReference type="RefSeq" id="YP_009984569.1">
    <property type="nucleotide sequence ID" value="NC_052652.1"/>
</dbReference>
<name>A0A291LAN8_9CAUD</name>
<dbReference type="Proteomes" id="UP000230824">
    <property type="component" value="Segment"/>
</dbReference>
<proteinExistence type="predicted"/>
<dbReference type="EMBL" id="MF805809">
    <property type="protein sequence ID" value="ATI15943.1"/>
    <property type="molecule type" value="Genomic_DNA"/>
</dbReference>